<dbReference type="STRING" id="1081105.A0A162HRL5"/>
<dbReference type="GO" id="GO:0000815">
    <property type="term" value="C:ESCRT III complex"/>
    <property type="evidence" value="ECO:0007669"/>
    <property type="project" value="EnsemblFungi"/>
</dbReference>
<comment type="similarity">
    <text evidence="2">Belongs to the SNF7 family.</text>
</comment>
<reference evidence="8" key="3">
    <citation type="journal article" date="2019" name="Microbiol. Resour. Announc.">
        <title>Genome Sequence of Metarhizium rileyi, a Microbial Control Agent for Lepidoptera.</title>
        <authorList>
            <person name="Binneck E."/>
            <person name="Lastra C.C.L."/>
            <person name="Sosa-Gomez D.R."/>
        </authorList>
    </citation>
    <scope>NUCLEOTIDE SEQUENCE</scope>
    <source>
        <strain evidence="8">Cep018-CH2</strain>
    </source>
</reference>
<dbReference type="GO" id="GO:0061709">
    <property type="term" value="P:reticulophagy"/>
    <property type="evidence" value="ECO:0007669"/>
    <property type="project" value="EnsemblFungi"/>
</dbReference>
<evidence type="ECO:0000256" key="5">
    <source>
        <dbReference type="ARBA" id="ARBA00042586"/>
    </source>
</evidence>
<accession>A0A162HRL5</accession>
<dbReference type="GO" id="GO:0043328">
    <property type="term" value="P:protein transport to vacuole involved in ubiquitin-dependent protein catabolic process via the multivesicular body sorting pathway"/>
    <property type="evidence" value="ECO:0007669"/>
    <property type="project" value="EnsemblFungi"/>
</dbReference>
<dbReference type="GO" id="GO:0005771">
    <property type="term" value="C:multivesicular body"/>
    <property type="evidence" value="ECO:0007669"/>
    <property type="project" value="TreeGrafter"/>
</dbReference>
<comment type="subcellular location">
    <subcellularLocation>
        <location evidence="1">Endosome</location>
    </subcellularLocation>
</comment>
<dbReference type="GO" id="GO:0007031">
    <property type="term" value="P:peroxisome organization"/>
    <property type="evidence" value="ECO:0007669"/>
    <property type="project" value="EnsemblFungi"/>
</dbReference>
<proteinExistence type="inferred from homology"/>
<gene>
    <name evidence="8" type="primary">SNF7</name>
    <name evidence="8" type="ORF">ED733_000444</name>
    <name evidence="7" type="ORF">NOR_05064</name>
</gene>
<name>A0A162HRL5_METRR</name>
<dbReference type="PANTHER" id="PTHR22761">
    <property type="entry name" value="CHARGED MULTIVESICULAR BODY PROTEIN"/>
    <property type="match status" value="1"/>
</dbReference>
<evidence type="ECO:0000256" key="1">
    <source>
        <dbReference type="ARBA" id="ARBA00004177"/>
    </source>
</evidence>
<protein>
    <recommendedName>
        <fullName evidence="4">Vacuolar-sorting protein SNF7</fullName>
    </recommendedName>
    <alternativeName>
        <fullName evidence="5">Vacuolar protein-sorting-associated protein 32</fullName>
    </alternativeName>
</protein>
<accession>A0A5C6G403</accession>
<dbReference type="Proteomes" id="UP000243498">
    <property type="component" value="Unassembled WGS sequence"/>
</dbReference>
<dbReference type="AlphaFoldDB" id="A0A162HRL5"/>
<evidence type="ECO:0000313" key="7">
    <source>
        <dbReference type="EMBL" id="OAA42215.1"/>
    </source>
</evidence>
<dbReference type="EMBL" id="SBHS01000027">
    <property type="protein sequence ID" value="TWU72480.1"/>
    <property type="molecule type" value="Genomic_DNA"/>
</dbReference>
<dbReference type="GO" id="GO:0070676">
    <property type="term" value="P:intralumenal vesicle formation"/>
    <property type="evidence" value="ECO:0007669"/>
    <property type="project" value="EnsemblFungi"/>
</dbReference>
<dbReference type="GO" id="GO:0005829">
    <property type="term" value="C:cytosol"/>
    <property type="evidence" value="ECO:0007669"/>
    <property type="project" value="EnsemblFungi"/>
</dbReference>
<dbReference type="OrthoDB" id="5592979at2759"/>
<dbReference type="GO" id="GO:0009898">
    <property type="term" value="C:cytoplasmic side of plasma membrane"/>
    <property type="evidence" value="ECO:0007669"/>
    <property type="project" value="TreeGrafter"/>
</dbReference>
<keyword evidence="9" id="KW-1185">Reference proteome</keyword>
<sequence length="223" mass="24838">MWSWFGGGSAQARKDSPKNAILNLRSQLDMLQKREKHLQSQIDEQQNVARKNATTNKNAAKAALRRKKANEHTLDQTRAQIESLDTQINAIESANINHETLLAMKQAGKAMASIHGKLTPEKVDQTMDELREQNALSEEIVNAITSNPLGEAIDDDELEAELDELQQEKLDEDILKTGSVPVADIVHKMPSVANQEPVSNRGHAVEEDDEEAELRKLQAEMAM</sequence>
<evidence type="ECO:0000256" key="3">
    <source>
        <dbReference type="ARBA" id="ARBA00022753"/>
    </source>
</evidence>
<dbReference type="GO" id="GO:0042802">
    <property type="term" value="F:identical protein binding"/>
    <property type="evidence" value="ECO:0007669"/>
    <property type="project" value="EnsemblFungi"/>
</dbReference>
<reference evidence="10" key="2">
    <citation type="submission" date="2018-12" db="EMBL/GenBank/DDBJ databases">
        <title>The complete genome of Metarhizium rileyi, a key fungal pathogen of Lepidoptera.</title>
        <authorList>
            <person name="Binneck E."/>
            <person name="Lastra C.C.L."/>
            <person name="Sosa-Gomez D.R."/>
        </authorList>
    </citation>
    <scope>NUCLEOTIDE SEQUENCE [LARGE SCALE GENOMIC DNA]</scope>
    <source>
        <strain evidence="10">Cep018-CH2</strain>
    </source>
</reference>
<dbReference type="Gene3D" id="1.10.287.1060">
    <property type="entry name" value="ESAT-6-like"/>
    <property type="match status" value="1"/>
</dbReference>
<evidence type="ECO:0000313" key="9">
    <source>
        <dbReference type="Proteomes" id="UP000243498"/>
    </source>
</evidence>
<dbReference type="GO" id="GO:1904669">
    <property type="term" value="P:ATP export"/>
    <property type="evidence" value="ECO:0007669"/>
    <property type="project" value="EnsemblFungi"/>
</dbReference>
<comment type="caution">
    <text evidence="7">The sequence shown here is derived from an EMBL/GenBank/DDBJ whole genome shotgun (WGS) entry which is preliminary data.</text>
</comment>
<evidence type="ECO:0000256" key="4">
    <source>
        <dbReference type="ARBA" id="ARBA00040017"/>
    </source>
</evidence>
<feature type="region of interest" description="Disordered" evidence="6">
    <location>
        <begin position="190"/>
        <end position="223"/>
    </location>
</feature>
<evidence type="ECO:0000313" key="10">
    <source>
        <dbReference type="Proteomes" id="UP000317257"/>
    </source>
</evidence>
<evidence type="ECO:0000313" key="8">
    <source>
        <dbReference type="EMBL" id="TWU72480.1"/>
    </source>
</evidence>
<dbReference type="InterPro" id="IPR005024">
    <property type="entry name" value="Snf7_fam"/>
</dbReference>
<organism evidence="7 9">
    <name type="scientific">Metarhizium rileyi (strain RCEF 4871)</name>
    <name type="common">Nomuraea rileyi</name>
    <dbReference type="NCBI Taxonomy" id="1649241"/>
    <lineage>
        <taxon>Eukaryota</taxon>
        <taxon>Fungi</taxon>
        <taxon>Dikarya</taxon>
        <taxon>Ascomycota</taxon>
        <taxon>Pezizomycotina</taxon>
        <taxon>Sordariomycetes</taxon>
        <taxon>Hypocreomycetidae</taxon>
        <taxon>Hypocreales</taxon>
        <taxon>Clavicipitaceae</taxon>
        <taxon>Metarhizium</taxon>
    </lineage>
</organism>
<feature type="compositionally biased region" description="Basic and acidic residues" evidence="6">
    <location>
        <begin position="213"/>
        <end position="223"/>
    </location>
</feature>
<dbReference type="EMBL" id="AZHC01000014">
    <property type="protein sequence ID" value="OAA42215.1"/>
    <property type="molecule type" value="Genomic_DNA"/>
</dbReference>
<dbReference type="PANTHER" id="PTHR22761:SF10">
    <property type="entry name" value="GH13992P"/>
    <property type="match status" value="1"/>
</dbReference>
<evidence type="ECO:0000256" key="2">
    <source>
        <dbReference type="ARBA" id="ARBA00006190"/>
    </source>
</evidence>
<keyword evidence="3" id="KW-0967">Endosome</keyword>
<dbReference type="OMA" id="MKQIHGG"/>
<evidence type="ECO:0000256" key="6">
    <source>
        <dbReference type="SAM" id="MobiDB-lite"/>
    </source>
</evidence>
<dbReference type="Pfam" id="PF03357">
    <property type="entry name" value="Snf7"/>
    <property type="match status" value="1"/>
</dbReference>
<reference evidence="7 9" key="1">
    <citation type="journal article" date="2016" name="Genome Biol. Evol.">
        <title>Divergent and convergent evolution of fungal pathogenicity.</title>
        <authorList>
            <person name="Shang Y."/>
            <person name="Xiao G."/>
            <person name="Zheng P."/>
            <person name="Cen K."/>
            <person name="Zhan S."/>
            <person name="Wang C."/>
        </authorList>
    </citation>
    <scope>NUCLEOTIDE SEQUENCE [LARGE SCALE GENOMIC DNA]</scope>
    <source>
        <strain evidence="7 9">RCEF 4871</strain>
    </source>
</reference>
<feature type="compositionally biased region" description="Low complexity" evidence="6">
    <location>
        <begin position="47"/>
        <end position="58"/>
    </location>
</feature>
<dbReference type="Proteomes" id="UP000317257">
    <property type="component" value="Unassembled WGS sequence"/>
</dbReference>
<feature type="region of interest" description="Disordered" evidence="6">
    <location>
        <begin position="36"/>
        <end position="58"/>
    </location>
</feature>